<dbReference type="NCBIfam" id="NF006630">
    <property type="entry name" value="PRK09200.1"/>
    <property type="match status" value="1"/>
</dbReference>
<dbReference type="PROSITE" id="PS51194">
    <property type="entry name" value="HELICASE_CTER"/>
    <property type="match status" value="1"/>
</dbReference>
<dbReference type="Gene3D" id="3.40.50.300">
    <property type="entry name" value="P-loop containing nucleotide triphosphate hydrolases"/>
    <property type="match status" value="3"/>
</dbReference>
<dbReference type="SUPFAM" id="SSF81767">
    <property type="entry name" value="Pre-protein crosslinking domain of SecA"/>
    <property type="match status" value="1"/>
</dbReference>
<name>A0A523Y3D9_UNCAE</name>
<dbReference type="Gene3D" id="3.90.1440.10">
    <property type="entry name" value="SecA, preprotein cross-linking domain"/>
    <property type="match status" value="1"/>
</dbReference>
<dbReference type="GO" id="GO:0005886">
    <property type="term" value="C:plasma membrane"/>
    <property type="evidence" value="ECO:0007669"/>
    <property type="project" value="UniProtKB-SubCell"/>
</dbReference>
<keyword evidence="8 15" id="KW-0547">Nucleotide-binding</keyword>
<organism evidence="21 22">
    <name type="scientific">Aerophobetes bacterium</name>
    <dbReference type="NCBI Taxonomy" id="2030807"/>
    <lineage>
        <taxon>Bacteria</taxon>
        <taxon>Candidatus Aerophobota</taxon>
    </lineage>
</organism>
<dbReference type="SUPFAM" id="SSF52540">
    <property type="entry name" value="P-loop containing nucleoside triphosphate hydrolases"/>
    <property type="match status" value="2"/>
</dbReference>
<evidence type="ECO:0000313" key="21">
    <source>
        <dbReference type="EMBL" id="TET86055.1"/>
    </source>
</evidence>
<dbReference type="InterPro" id="IPR011115">
    <property type="entry name" value="SecA_DEAD"/>
</dbReference>
<dbReference type="AlphaFoldDB" id="A0A523Y3D9"/>
<evidence type="ECO:0000256" key="9">
    <source>
        <dbReference type="ARBA" id="ARBA00022833"/>
    </source>
</evidence>
<dbReference type="CDD" id="cd18803">
    <property type="entry name" value="SF2_C_secA"/>
    <property type="match status" value="1"/>
</dbReference>
<dbReference type="NCBIfam" id="TIGR00963">
    <property type="entry name" value="secA"/>
    <property type="match status" value="1"/>
</dbReference>
<evidence type="ECO:0000256" key="11">
    <source>
        <dbReference type="ARBA" id="ARBA00022927"/>
    </source>
</evidence>
<dbReference type="Pfam" id="PF07516">
    <property type="entry name" value="SecA_SW"/>
    <property type="match status" value="1"/>
</dbReference>
<dbReference type="GO" id="GO:0017038">
    <property type="term" value="P:protein import"/>
    <property type="evidence" value="ECO:0007669"/>
    <property type="project" value="InterPro"/>
</dbReference>
<comment type="similarity">
    <text evidence="3 15 16">Belongs to the SecA family.</text>
</comment>
<feature type="binding site" evidence="15">
    <location>
        <begin position="138"/>
        <end position="142"/>
    </location>
    <ligand>
        <name>ATP</name>
        <dbReference type="ChEBI" id="CHEBI:30616"/>
    </ligand>
</feature>
<dbReference type="PANTHER" id="PTHR30612">
    <property type="entry name" value="SECA INNER MEMBRANE COMPONENT OF SEC PROTEIN SECRETION SYSTEM"/>
    <property type="match status" value="1"/>
</dbReference>
<evidence type="ECO:0000256" key="6">
    <source>
        <dbReference type="ARBA" id="ARBA00022490"/>
    </source>
</evidence>
<dbReference type="HAMAP" id="MF_01382">
    <property type="entry name" value="SecA"/>
    <property type="match status" value="1"/>
</dbReference>
<dbReference type="InterPro" id="IPR036670">
    <property type="entry name" value="SecA_X-link_sf"/>
</dbReference>
<dbReference type="CDD" id="cd17928">
    <property type="entry name" value="DEXDc_SecA"/>
    <property type="match status" value="1"/>
</dbReference>
<dbReference type="GO" id="GO:0006605">
    <property type="term" value="P:protein targeting"/>
    <property type="evidence" value="ECO:0007669"/>
    <property type="project" value="UniProtKB-UniRule"/>
</dbReference>
<dbReference type="Pfam" id="PF01043">
    <property type="entry name" value="SecA_PP_bind"/>
    <property type="match status" value="1"/>
</dbReference>
<dbReference type="InterPro" id="IPR001763">
    <property type="entry name" value="Rhodanese-like_dom"/>
</dbReference>
<dbReference type="InterPro" id="IPR011116">
    <property type="entry name" value="SecA_Wing/Scaffold"/>
</dbReference>
<evidence type="ECO:0000256" key="15">
    <source>
        <dbReference type="HAMAP-Rule" id="MF_01382"/>
    </source>
</evidence>
<feature type="binding site" evidence="15">
    <location>
        <position position="551"/>
    </location>
    <ligand>
        <name>ATP</name>
        <dbReference type="ChEBI" id="CHEBI:30616"/>
    </ligand>
</feature>
<evidence type="ECO:0000256" key="10">
    <source>
        <dbReference type="ARBA" id="ARBA00022840"/>
    </source>
</evidence>
<evidence type="ECO:0000256" key="16">
    <source>
        <dbReference type="RuleBase" id="RU003874"/>
    </source>
</evidence>
<dbReference type="PROSITE" id="PS51192">
    <property type="entry name" value="HELICASE_ATP_BIND_1"/>
    <property type="match status" value="1"/>
</dbReference>
<dbReference type="InterPro" id="IPR014001">
    <property type="entry name" value="Helicase_ATP-bd"/>
</dbReference>
<dbReference type="InterPro" id="IPR004027">
    <property type="entry name" value="SEC_C_motif"/>
</dbReference>
<protein>
    <recommendedName>
        <fullName evidence="15 16">Protein translocase subunit SecA</fullName>
        <ecNumber evidence="15">7.4.2.8</ecNumber>
    </recommendedName>
</protein>
<evidence type="ECO:0000259" key="17">
    <source>
        <dbReference type="PROSITE" id="PS50206"/>
    </source>
</evidence>
<proteinExistence type="inferred from homology"/>
<keyword evidence="4 15" id="KW-0813">Transport</keyword>
<dbReference type="FunFam" id="3.90.1440.10:FF:000002">
    <property type="entry name" value="Protein translocase subunit SecA"/>
    <property type="match status" value="1"/>
</dbReference>
<evidence type="ECO:0000256" key="5">
    <source>
        <dbReference type="ARBA" id="ARBA00022475"/>
    </source>
</evidence>
<dbReference type="InterPro" id="IPR020937">
    <property type="entry name" value="SecA_CS"/>
</dbReference>
<evidence type="ECO:0000256" key="8">
    <source>
        <dbReference type="ARBA" id="ARBA00022741"/>
    </source>
</evidence>
<sequence length="910" mass="104510">MGNIFTRVFGTQQERNIKKLIPLVNKINGLEKKTSKLSDKVLQRKMDEFRGRVKPLGVEIGQLEKEMLELPEIEKEGAKIDLQEKARQLDELLYDILPEAFAIVREAAKRAIGLRHYDEQLIGGIVLHQGKIAEMANGEGKTLAATLSACLNALSGKGVHVVTVNDYLARRDRDWMGPVYEFLGFSVGVIQNQMNSAERRQSYGCDITYGTNNEFGFDYLRDNMALSVKEQVQRGFNYTIVDEVDSILIDEARTPLIISGRAEKSTDLYSKIDRIVPRLKRGIEEDRVKRGIQEDKDEDCDYKINEKDHTVALTQRGTDKAEKLLGVKDLYQPDPRWGTVLATHINQAIRAHEFYESDRDYLVKKGENGKEIVIIDEFTGRLMPGRRWSDGLHQAVEAKEGVAIRNENQTMATITLQNYFRMYNKLSGMTGTAITEEDEFKKIYNLEVAVIPTHRPAIREELSDRVYQTEKAKFEAVIKEIKDLYKKERPILVGTRSVERSEHLSKMLREKGIPHTVLNAKYHEREAQIVAQAGHRRAVTIATNMAGRGTDIKLEEGVEELGGLFVIGTERHESRRIDNQLRGRSGRQGAPGTAQFYVSLQDELMRIFGSERIGSIMERLKIPQDQPIEHSWVTKALERAQRQVERRNFDIRKQLLEYDDVMNKQREVIYQERRRILEGKSLKGVVLEMIEDAIEQLISSSVDDKIRPEDWDIKSLSKRINQVFPINLSYHSLEGVHKHEEIKNIIFQKVEEAYAKKEARLTGELMRELERRILLHTLDSEWKDHLYSMDSLKEGIGLRGYGQRDPLIEYKKEAYDMFEDLIGGLKEEVSKLIFRVEIAKEPFLERVLVGDPQMPQPTLGRINQRGGNNNLSQVQMKIPTHKRSESKVGRNDPCPCGSGKKYKYCCGRKQ</sequence>
<keyword evidence="6 15" id="KW-0963">Cytoplasm</keyword>
<dbReference type="SMART" id="SM00957">
    <property type="entry name" value="SecA_DEAD"/>
    <property type="match status" value="1"/>
</dbReference>
<dbReference type="GO" id="GO:0005829">
    <property type="term" value="C:cytosol"/>
    <property type="evidence" value="ECO:0007669"/>
    <property type="project" value="TreeGrafter"/>
</dbReference>
<dbReference type="PRINTS" id="PR00906">
    <property type="entry name" value="SECA"/>
</dbReference>
<dbReference type="InterPro" id="IPR036266">
    <property type="entry name" value="SecA_Wing/Scaffold_sf"/>
</dbReference>
<evidence type="ECO:0000256" key="14">
    <source>
        <dbReference type="ARBA" id="ARBA00023136"/>
    </source>
</evidence>
<feature type="binding site" evidence="15">
    <location>
        <position position="120"/>
    </location>
    <ligand>
        <name>ATP</name>
        <dbReference type="ChEBI" id="CHEBI:30616"/>
    </ligand>
</feature>
<dbReference type="EC" id="7.4.2.8" evidence="15"/>
<dbReference type="Proteomes" id="UP000315669">
    <property type="component" value="Unassembled WGS sequence"/>
</dbReference>
<dbReference type="Pfam" id="PF07517">
    <property type="entry name" value="SecA_DEAD"/>
    <property type="match status" value="1"/>
</dbReference>
<keyword evidence="10 15" id="KW-0067">ATP-binding</keyword>
<evidence type="ECO:0000256" key="3">
    <source>
        <dbReference type="ARBA" id="ARBA00007650"/>
    </source>
</evidence>
<dbReference type="PROSITE" id="PS50206">
    <property type="entry name" value="RHODANESE_3"/>
    <property type="match status" value="1"/>
</dbReference>
<keyword evidence="7" id="KW-0479">Metal-binding</keyword>
<comment type="subcellular location">
    <subcellularLocation>
        <location evidence="15">Cell membrane</location>
        <topology evidence="15">Peripheral membrane protein</topology>
        <orientation evidence="15">Cytoplasmic side</orientation>
    </subcellularLocation>
    <subcellularLocation>
        <location evidence="15">Cytoplasm</location>
    </subcellularLocation>
    <subcellularLocation>
        <location evidence="2">Membrane</location>
        <topology evidence="2">Peripheral membrane protein</topology>
    </subcellularLocation>
    <text evidence="15">Distribution is 50-50.</text>
</comment>
<dbReference type="InterPro" id="IPR011130">
    <property type="entry name" value="SecA_preprotein_X-link_dom"/>
</dbReference>
<accession>A0A523Y3D9</accession>
<feature type="domain" description="SecA family profile" evidence="20">
    <location>
        <begin position="2"/>
        <end position="629"/>
    </location>
</feature>
<dbReference type="Gene3D" id="1.10.3060.10">
    <property type="entry name" value="Helical scaffold and wing domains of SecA"/>
    <property type="match status" value="1"/>
</dbReference>
<gene>
    <name evidence="15 21" type="primary">secA</name>
    <name evidence="21" type="ORF">E3J32_01000</name>
</gene>
<keyword evidence="12 15" id="KW-1278">Translocase</keyword>
<evidence type="ECO:0000259" key="20">
    <source>
        <dbReference type="PROSITE" id="PS51196"/>
    </source>
</evidence>
<dbReference type="PROSITE" id="PS51196">
    <property type="entry name" value="SECA_MOTOR_DEAD"/>
    <property type="match status" value="1"/>
</dbReference>
<evidence type="ECO:0000256" key="1">
    <source>
        <dbReference type="ARBA" id="ARBA00001947"/>
    </source>
</evidence>
<evidence type="ECO:0000259" key="18">
    <source>
        <dbReference type="PROSITE" id="PS51192"/>
    </source>
</evidence>
<evidence type="ECO:0000259" key="19">
    <source>
        <dbReference type="PROSITE" id="PS51194"/>
    </source>
</evidence>
<dbReference type="InterPro" id="IPR027417">
    <property type="entry name" value="P-loop_NTPase"/>
</dbReference>
<dbReference type="FunFam" id="1.10.3060.10:FF:000003">
    <property type="entry name" value="Protein translocase subunit SecA"/>
    <property type="match status" value="1"/>
</dbReference>
<feature type="domain" description="Helicase ATP-binding" evidence="18">
    <location>
        <begin position="122"/>
        <end position="280"/>
    </location>
</feature>
<comment type="catalytic activity">
    <reaction evidence="15">
        <text>ATP + H2O + cellular proteinSide 1 = ADP + phosphate + cellular proteinSide 2.</text>
        <dbReference type="EC" id="7.4.2.8"/>
    </reaction>
</comment>
<dbReference type="EMBL" id="SOII01000068">
    <property type="protein sequence ID" value="TET86055.1"/>
    <property type="molecule type" value="Genomic_DNA"/>
</dbReference>
<dbReference type="SUPFAM" id="SSF81886">
    <property type="entry name" value="Helical scaffold and wing domains of SecA"/>
    <property type="match status" value="1"/>
</dbReference>
<comment type="subunit">
    <text evidence="15">Monomer and homodimer. Part of the essential Sec protein translocation apparatus which comprises SecA, SecYEG and auxiliary proteins SecDF. Other proteins may also be involved.</text>
</comment>
<dbReference type="InterPro" id="IPR000185">
    <property type="entry name" value="SecA"/>
</dbReference>
<evidence type="ECO:0000256" key="2">
    <source>
        <dbReference type="ARBA" id="ARBA00004170"/>
    </source>
</evidence>
<dbReference type="GO" id="GO:0065002">
    <property type="term" value="P:intracellular protein transmembrane transport"/>
    <property type="evidence" value="ECO:0007669"/>
    <property type="project" value="UniProtKB-UniRule"/>
</dbReference>
<dbReference type="FunFam" id="3.40.50.300:FF:000429">
    <property type="entry name" value="Preprotein translocase subunit SecA"/>
    <property type="match status" value="1"/>
</dbReference>
<evidence type="ECO:0000256" key="4">
    <source>
        <dbReference type="ARBA" id="ARBA00022448"/>
    </source>
</evidence>
<dbReference type="GO" id="GO:0031522">
    <property type="term" value="C:cell envelope Sec protein transport complex"/>
    <property type="evidence" value="ECO:0007669"/>
    <property type="project" value="TreeGrafter"/>
</dbReference>
<keyword evidence="14 15" id="KW-0472">Membrane</keyword>
<dbReference type="InterPro" id="IPR001650">
    <property type="entry name" value="Helicase_C-like"/>
</dbReference>
<evidence type="ECO:0000313" key="22">
    <source>
        <dbReference type="Proteomes" id="UP000315669"/>
    </source>
</evidence>
<comment type="caution">
    <text evidence="21">The sequence shown here is derived from an EMBL/GenBank/DDBJ whole genome shotgun (WGS) entry which is preliminary data.</text>
</comment>
<keyword evidence="9" id="KW-0862">Zinc</keyword>
<dbReference type="GO" id="GO:0043952">
    <property type="term" value="P:protein transport by the Sec complex"/>
    <property type="evidence" value="ECO:0007669"/>
    <property type="project" value="TreeGrafter"/>
</dbReference>
<dbReference type="PANTHER" id="PTHR30612:SF0">
    <property type="entry name" value="CHLOROPLAST PROTEIN-TRANSPORTING ATPASE"/>
    <property type="match status" value="1"/>
</dbReference>
<dbReference type="GO" id="GO:0005524">
    <property type="term" value="F:ATP binding"/>
    <property type="evidence" value="ECO:0007669"/>
    <property type="project" value="UniProtKB-UniRule"/>
</dbReference>
<reference evidence="21 22" key="1">
    <citation type="submission" date="2019-03" db="EMBL/GenBank/DDBJ databases">
        <title>Metabolic potential of uncultured bacteria and archaea associated with petroleum seepage in deep-sea sediments.</title>
        <authorList>
            <person name="Dong X."/>
            <person name="Hubert C."/>
        </authorList>
    </citation>
    <scope>NUCLEOTIDE SEQUENCE [LARGE SCALE GENOMIC DNA]</scope>
    <source>
        <strain evidence="21">E29_bin25</strain>
    </source>
</reference>
<dbReference type="Pfam" id="PF02810">
    <property type="entry name" value="SEC-C"/>
    <property type="match status" value="1"/>
</dbReference>
<evidence type="ECO:0000256" key="13">
    <source>
        <dbReference type="ARBA" id="ARBA00023010"/>
    </source>
</evidence>
<keyword evidence="5 15" id="KW-1003">Cell membrane</keyword>
<feature type="domain" description="Rhodanese" evidence="17">
    <location>
        <begin position="473"/>
        <end position="531"/>
    </location>
</feature>
<evidence type="ECO:0000256" key="12">
    <source>
        <dbReference type="ARBA" id="ARBA00022967"/>
    </source>
</evidence>
<dbReference type="PROSITE" id="PS01312">
    <property type="entry name" value="SECA"/>
    <property type="match status" value="1"/>
</dbReference>
<dbReference type="Gene3D" id="3.10.450.50">
    <property type="match status" value="1"/>
</dbReference>
<evidence type="ECO:0000256" key="7">
    <source>
        <dbReference type="ARBA" id="ARBA00022723"/>
    </source>
</evidence>
<keyword evidence="11 15" id="KW-0653">Protein transport</keyword>
<comment type="function">
    <text evidence="15">Part of the Sec protein translocase complex. Interacts with the SecYEG preprotein conducting channel. Has a central role in coupling the hydrolysis of ATP to the transfer of proteins into and across the cell membrane, serving as an ATP-driven molecular motor driving the stepwise translocation of polypeptide chains across the membrane.</text>
</comment>
<dbReference type="GO" id="GO:0046872">
    <property type="term" value="F:metal ion binding"/>
    <property type="evidence" value="ECO:0007669"/>
    <property type="project" value="UniProtKB-KW"/>
</dbReference>
<dbReference type="InterPro" id="IPR014018">
    <property type="entry name" value="SecA_motor_DEAD"/>
</dbReference>
<keyword evidence="13 15" id="KW-0811">Translocation</keyword>
<dbReference type="Pfam" id="PF21090">
    <property type="entry name" value="P-loop_SecA"/>
    <property type="match status" value="1"/>
</dbReference>
<dbReference type="GO" id="GO:0008564">
    <property type="term" value="F:protein-exporting ATPase activity"/>
    <property type="evidence" value="ECO:0007669"/>
    <property type="project" value="UniProtKB-EC"/>
</dbReference>
<dbReference type="SMART" id="SM00958">
    <property type="entry name" value="SecA_PP_bind"/>
    <property type="match status" value="1"/>
</dbReference>
<comment type="cofactor">
    <cofactor evidence="1">
        <name>Zn(2+)</name>
        <dbReference type="ChEBI" id="CHEBI:29105"/>
    </cofactor>
</comment>
<feature type="domain" description="Helicase C-terminal" evidence="19">
    <location>
        <begin position="480"/>
        <end position="636"/>
    </location>
</feature>
<dbReference type="InterPro" id="IPR044722">
    <property type="entry name" value="SecA_SF2_C"/>
</dbReference>